<reference evidence="2 3" key="1">
    <citation type="journal article" date="2016" name="Nat. Commun.">
        <title>Thousands of microbial genomes shed light on interconnected biogeochemical processes in an aquifer system.</title>
        <authorList>
            <person name="Anantharaman K."/>
            <person name="Brown C.T."/>
            <person name="Hug L.A."/>
            <person name="Sharon I."/>
            <person name="Castelle C.J."/>
            <person name="Probst A.J."/>
            <person name="Thomas B.C."/>
            <person name="Singh A."/>
            <person name="Wilkins M.J."/>
            <person name="Karaoz U."/>
            <person name="Brodie E.L."/>
            <person name="Williams K.H."/>
            <person name="Hubbard S.S."/>
            <person name="Banfield J.F."/>
        </authorList>
    </citation>
    <scope>NUCLEOTIDE SEQUENCE [LARGE SCALE GENOMIC DNA]</scope>
</reference>
<gene>
    <name evidence="2" type="ORF">A2665_00940</name>
</gene>
<name>A0A1G2T3F2_9BACT</name>
<sequence>MDFHPLVIHYPIAFLTTYAVFELLRFRKLLDLPYWFYMKATLVIVGELGALATVVAAYTSAGLAGESVLADMYKNFILITTVIFGVITLAYLKWPKMLEPVVIVPLSFIGLFFIVVAGGLFGATVYGTHFDPFLAPIFKLMKVY</sequence>
<organism evidence="2 3">
    <name type="scientific">Candidatus Zambryskibacteria bacterium RIFCSPHIGHO2_01_FULL_46_30</name>
    <dbReference type="NCBI Taxonomy" id="1802739"/>
    <lineage>
        <taxon>Bacteria</taxon>
        <taxon>Candidatus Zambryskiibacteriota</taxon>
    </lineage>
</organism>
<feature type="transmembrane region" description="Helical" evidence="1">
    <location>
        <begin position="6"/>
        <end position="24"/>
    </location>
</feature>
<keyword evidence="1" id="KW-0812">Transmembrane</keyword>
<accession>A0A1G2T3F2</accession>
<dbReference type="EMBL" id="MHVI01000011">
    <property type="protein sequence ID" value="OHA91783.1"/>
    <property type="molecule type" value="Genomic_DNA"/>
</dbReference>
<evidence type="ECO:0000313" key="2">
    <source>
        <dbReference type="EMBL" id="OHA91783.1"/>
    </source>
</evidence>
<feature type="transmembrane region" description="Helical" evidence="1">
    <location>
        <begin position="72"/>
        <end position="92"/>
    </location>
</feature>
<feature type="transmembrane region" description="Helical" evidence="1">
    <location>
        <begin position="104"/>
        <end position="126"/>
    </location>
</feature>
<feature type="transmembrane region" description="Helical" evidence="1">
    <location>
        <begin position="36"/>
        <end position="60"/>
    </location>
</feature>
<dbReference type="AlphaFoldDB" id="A0A1G2T3F2"/>
<keyword evidence="1" id="KW-1133">Transmembrane helix</keyword>
<keyword evidence="1" id="KW-0472">Membrane</keyword>
<evidence type="ECO:0008006" key="4">
    <source>
        <dbReference type="Google" id="ProtNLM"/>
    </source>
</evidence>
<comment type="caution">
    <text evidence="2">The sequence shown here is derived from an EMBL/GenBank/DDBJ whole genome shotgun (WGS) entry which is preliminary data.</text>
</comment>
<proteinExistence type="predicted"/>
<dbReference type="Proteomes" id="UP000177746">
    <property type="component" value="Unassembled WGS sequence"/>
</dbReference>
<protein>
    <recommendedName>
        <fullName evidence="4">DUF2231 domain-containing protein</fullName>
    </recommendedName>
</protein>
<evidence type="ECO:0000256" key="1">
    <source>
        <dbReference type="SAM" id="Phobius"/>
    </source>
</evidence>
<evidence type="ECO:0000313" key="3">
    <source>
        <dbReference type="Proteomes" id="UP000177746"/>
    </source>
</evidence>